<accession>A0AAD4M3P3</accession>
<name>A0AAD4M3P3_9AGAM</name>
<feature type="transmembrane region" description="Helical" evidence="2">
    <location>
        <begin position="181"/>
        <end position="205"/>
    </location>
</feature>
<comment type="caution">
    <text evidence="4">The sequence shown here is derived from an EMBL/GenBank/DDBJ whole genome shotgun (WGS) entry which is preliminary data.</text>
</comment>
<evidence type="ECO:0000313" key="5">
    <source>
        <dbReference type="Proteomes" id="UP001203297"/>
    </source>
</evidence>
<dbReference type="Proteomes" id="UP001203297">
    <property type="component" value="Unassembled WGS sequence"/>
</dbReference>
<feature type="non-terminal residue" evidence="4">
    <location>
        <position position="393"/>
    </location>
</feature>
<evidence type="ECO:0000256" key="1">
    <source>
        <dbReference type="SAM" id="MobiDB-lite"/>
    </source>
</evidence>
<keyword evidence="5" id="KW-1185">Reference proteome</keyword>
<feature type="transmembrane region" description="Helical" evidence="2">
    <location>
        <begin position="220"/>
        <end position="240"/>
    </location>
</feature>
<dbReference type="InterPro" id="IPR045338">
    <property type="entry name" value="DUF6535"/>
</dbReference>
<proteinExistence type="predicted"/>
<dbReference type="AlphaFoldDB" id="A0AAD4M3P3"/>
<evidence type="ECO:0000259" key="3">
    <source>
        <dbReference type="Pfam" id="PF20153"/>
    </source>
</evidence>
<feature type="region of interest" description="Disordered" evidence="1">
    <location>
        <begin position="1"/>
        <end position="23"/>
    </location>
</feature>
<keyword evidence="2" id="KW-1133">Transmembrane helix</keyword>
<protein>
    <recommendedName>
        <fullName evidence="3">DUF6535 domain-containing protein</fullName>
    </recommendedName>
</protein>
<reference evidence="4" key="1">
    <citation type="journal article" date="2022" name="New Phytol.">
        <title>Evolutionary transition to the ectomycorrhizal habit in the genomes of a hyperdiverse lineage of mushroom-forming fungi.</title>
        <authorList>
            <person name="Looney B."/>
            <person name="Miyauchi S."/>
            <person name="Morin E."/>
            <person name="Drula E."/>
            <person name="Courty P.E."/>
            <person name="Kohler A."/>
            <person name="Kuo A."/>
            <person name="LaButti K."/>
            <person name="Pangilinan J."/>
            <person name="Lipzen A."/>
            <person name="Riley R."/>
            <person name="Andreopoulos W."/>
            <person name="He G."/>
            <person name="Johnson J."/>
            <person name="Nolan M."/>
            <person name="Tritt A."/>
            <person name="Barry K.W."/>
            <person name="Grigoriev I.V."/>
            <person name="Nagy L.G."/>
            <person name="Hibbett D."/>
            <person name="Henrissat B."/>
            <person name="Matheny P.B."/>
            <person name="Labbe J."/>
            <person name="Martin F.M."/>
        </authorList>
    </citation>
    <scope>NUCLEOTIDE SEQUENCE</scope>
    <source>
        <strain evidence="4">BPL690</strain>
    </source>
</reference>
<sequence>MKDKDIDDHSIIEPGEQHSHGDFDDHANALWSLYRKYAKGHDVAKIKSLKEDMDGVLLFAGLFATSLSVFAIDRVQTLQVSPTQQVVFYQQQSVALLSQISQQLSSLSAQASVPPFSLPPSPTPSPSPSEIRVNVFCLCAALLATLVQRWSRDYMLIFKQYRHSLKSARIRQYLHDGVDGWYMPIVAEAVPGLVHISLFLFLIGLGDFLLNVNKTVGRATLFPITFCATLYLFSTFAPVFSPQSPYRSPFSDIIWYITRSLPLWKTRKDPSDGIQKRSPTIAKQQMRIAMEDNPARDLRDDRGILWLVNDLTQDTEMEALALAIPSYFDPKWAQKMEKTDTKFHQDEYKNISYNDPSAVLLSSDDLPIHARYSPPPRRIGTFRSSLNHVGTVL</sequence>
<dbReference type="Pfam" id="PF20153">
    <property type="entry name" value="DUF6535"/>
    <property type="match status" value="1"/>
</dbReference>
<keyword evidence="2" id="KW-0472">Membrane</keyword>
<feature type="transmembrane region" description="Helical" evidence="2">
    <location>
        <begin position="55"/>
        <end position="72"/>
    </location>
</feature>
<evidence type="ECO:0000256" key="2">
    <source>
        <dbReference type="SAM" id="Phobius"/>
    </source>
</evidence>
<keyword evidence="2" id="KW-0812">Transmembrane</keyword>
<gene>
    <name evidence="4" type="ORF">B0F90DRAFT_1732545</name>
</gene>
<dbReference type="EMBL" id="WTXG01000028">
    <property type="protein sequence ID" value="KAI0298446.1"/>
    <property type="molecule type" value="Genomic_DNA"/>
</dbReference>
<organism evidence="4 5">
    <name type="scientific">Multifurca ochricompacta</name>
    <dbReference type="NCBI Taxonomy" id="376703"/>
    <lineage>
        <taxon>Eukaryota</taxon>
        <taxon>Fungi</taxon>
        <taxon>Dikarya</taxon>
        <taxon>Basidiomycota</taxon>
        <taxon>Agaricomycotina</taxon>
        <taxon>Agaricomycetes</taxon>
        <taxon>Russulales</taxon>
        <taxon>Russulaceae</taxon>
        <taxon>Multifurca</taxon>
    </lineage>
</organism>
<feature type="domain" description="DUF6535" evidence="3">
    <location>
        <begin position="31"/>
        <end position="210"/>
    </location>
</feature>
<evidence type="ECO:0000313" key="4">
    <source>
        <dbReference type="EMBL" id="KAI0298446.1"/>
    </source>
</evidence>